<sequence length="194" mass="21461">MIIIGKIWFYMVSIGIIGSLISKNMGELNKVILSETSKGIEFAISLAGIMALWMGIMNIAKESGLIEKIGQKLNPIMRRLFPSIPKGHKAMSYIVMNIALNMLGAGNGATAFGLKAMSELQTLNNKKDTATNDMIMFMVINISSIQIIPFTIIKLRMDMGAQNPSEIIFTTLFATIISTAVAIITCKFFQRRYR</sequence>
<feature type="transmembrane region" description="Helical" evidence="1">
    <location>
        <begin position="167"/>
        <end position="190"/>
    </location>
</feature>
<dbReference type="RefSeq" id="WP_003427659.1">
    <property type="nucleotide sequence ID" value="NZ_AP025558.1"/>
</dbReference>
<evidence type="ECO:0000256" key="1">
    <source>
        <dbReference type="SAM" id="Phobius"/>
    </source>
</evidence>
<dbReference type="InterPro" id="IPR011642">
    <property type="entry name" value="Gate_dom"/>
</dbReference>
<dbReference type="PATRIC" id="fig|1496.1371.peg.1202"/>
<dbReference type="EMBL" id="DAEQIJ010000009">
    <property type="protein sequence ID" value="HBH2620292.1"/>
    <property type="molecule type" value="Genomic_DNA"/>
</dbReference>
<dbReference type="Proteomes" id="UP000879542">
    <property type="component" value="Unassembled WGS sequence"/>
</dbReference>
<feature type="transmembrane region" description="Helical" evidence="1">
    <location>
        <begin position="134"/>
        <end position="155"/>
    </location>
</feature>
<dbReference type="EMBL" id="LK933305">
    <property type="protein sequence ID" value="CDT62296.1"/>
    <property type="molecule type" value="Genomic_DNA"/>
</dbReference>
<evidence type="ECO:0000313" key="7">
    <source>
        <dbReference type="EMBL" id="HBH2620292.1"/>
    </source>
</evidence>
<reference evidence="6" key="2">
    <citation type="journal article" date="2018" name="Genome Biol.">
        <title>SKESA: strategic k-mer extension for scrupulous assemblies.</title>
        <authorList>
            <person name="Souvorov A."/>
            <person name="Agarwala R."/>
            <person name="Lipman D.J."/>
        </authorList>
    </citation>
    <scope>NUCLEOTIDE SEQUENCE</scope>
    <source>
        <strain evidence="7">Clostridioides</strain>
        <strain evidence="6">HN1000</strain>
    </source>
</reference>
<organism evidence="5">
    <name type="scientific">Clostridioides difficile</name>
    <name type="common">Peptoclostridium difficile</name>
    <dbReference type="NCBI Taxonomy" id="1496"/>
    <lineage>
        <taxon>Bacteria</taxon>
        <taxon>Bacillati</taxon>
        <taxon>Bacillota</taxon>
        <taxon>Clostridia</taxon>
        <taxon>Peptostreptococcales</taxon>
        <taxon>Peptostreptococcaceae</taxon>
        <taxon>Clostridioides</taxon>
    </lineage>
</organism>
<dbReference type="KEGG" id="pdf:CD630DERM_35420"/>
<keyword evidence="1" id="KW-0812">Transmembrane</keyword>
<evidence type="ECO:0000313" key="4">
    <source>
        <dbReference type="EMBL" id="CDS90130.1"/>
    </source>
</evidence>
<dbReference type="OMA" id="PMGLIAM"/>
<dbReference type="AlphaFoldDB" id="A0A031WHS7"/>
<protein>
    <submittedName>
        <fullName evidence="5">Spore maturation protein A</fullName>
    </submittedName>
</protein>
<reference evidence="6" key="3">
    <citation type="submission" date="2021-06" db="EMBL/GenBank/DDBJ databases">
        <authorList>
            <consortium name="NCBI Pathogen Detection Project"/>
        </authorList>
    </citation>
    <scope>NUCLEOTIDE SEQUENCE</scope>
    <source>
        <strain evidence="7">Clostridioides</strain>
        <strain evidence="6">HN1000</strain>
    </source>
</reference>
<keyword evidence="1" id="KW-1133">Transmembrane helix</keyword>
<evidence type="ECO:0000313" key="6">
    <source>
        <dbReference type="EMBL" id="HBH1541280.1"/>
    </source>
</evidence>
<dbReference type="EMBL" id="LK932416">
    <property type="protein sequence ID" value="CDS90130.1"/>
    <property type="molecule type" value="Genomic_DNA"/>
</dbReference>
<evidence type="ECO:0000313" key="5">
    <source>
        <dbReference type="EMBL" id="CDT62296.1"/>
    </source>
</evidence>
<evidence type="ECO:0000259" key="2">
    <source>
        <dbReference type="Pfam" id="PF07670"/>
    </source>
</evidence>
<keyword evidence="1" id="KW-0472">Membrane</keyword>
<feature type="transmembrane region" description="Helical" evidence="1">
    <location>
        <begin position="42"/>
        <end position="60"/>
    </location>
</feature>
<feature type="transmembrane region" description="Helical" evidence="1">
    <location>
        <begin position="93"/>
        <end position="114"/>
    </location>
</feature>
<gene>
    <name evidence="5" type="primary">spmA</name>
    <name evidence="5" type="ORF">BN1095_610011</name>
    <name evidence="3" type="ORF">BN1096_760128</name>
    <name evidence="4" type="ORF">BN1097_760129</name>
    <name evidence="6" type="ORF">KRM00_000739</name>
    <name evidence="7" type="ORF">KRQ00_002057</name>
</gene>
<dbReference type="EMBL" id="DAEPXK010000006">
    <property type="protein sequence ID" value="HBH1541280.1"/>
    <property type="molecule type" value="Genomic_DNA"/>
</dbReference>
<dbReference type="Proteomes" id="UP000878956">
    <property type="component" value="Unassembled WGS sequence"/>
</dbReference>
<dbReference type="Pfam" id="PF07670">
    <property type="entry name" value="Gate"/>
    <property type="match status" value="1"/>
</dbReference>
<dbReference type="EMBL" id="LK932531">
    <property type="protein sequence ID" value="CDS89916.1"/>
    <property type="molecule type" value="Genomic_DNA"/>
</dbReference>
<proteinExistence type="predicted"/>
<evidence type="ECO:0000313" key="3">
    <source>
        <dbReference type="EMBL" id="CDS89916.1"/>
    </source>
</evidence>
<feature type="transmembrane region" description="Helical" evidence="1">
    <location>
        <begin position="7"/>
        <end position="22"/>
    </location>
</feature>
<accession>A0A031WHS7</accession>
<dbReference type="GeneID" id="66356002"/>
<reference evidence="5" key="1">
    <citation type="submission" date="2014-07" db="EMBL/GenBank/DDBJ databases">
        <authorList>
            <person name="Monot Marc"/>
        </authorList>
    </citation>
    <scope>NUCLEOTIDE SEQUENCE</scope>
    <source>
        <strain evidence="5">7032989</strain>
        <strain evidence="4">7032994</strain>
    </source>
</reference>
<name>A0A031WHS7_CLODI</name>
<feature type="domain" description="Nucleoside transporter/FeoB GTPase Gate" evidence="2">
    <location>
        <begin position="44"/>
        <end position="154"/>
    </location>
</feature>